<evidence type="ECO:0000313" key="11">
    <source>
        <dbReference type="EMBL" id="GIL27945.1"/>
    </source>
</evidence>
<evidence type="ECO:0000256" key="10">
    <source>
        <dbReference type="SAM" id="Phobius"/>
    </source>
</evidence>
<evidence type="ECO:0000256" key="1">
    <source>
        <dbReference type="ARBA" id="ARBA00004162"/>
    </source>
</evidence>
<evidence type="ECO:0000256" key="6">
    <source>
        <dbReference type="ARBA" id="ARBA00022801"/>
    </source>
</evidence>
<evidence type="ECO:0000256" key="3">
    <source>
        <dbReference type="ARBA" id="ARBA00022475"/>
    </source>
</evidence>
<evidence type="ECO:0000256" key="7">
    <source>
        <dbReference type="ARBA" id="ARBA00022840"/>
    </source>
</evidence>
<evidence type="ECO:0000256" key="9">
    <source>
        <dbReference type="ARBA" id="ARBA00023136"/>
    </source>
</evidence>
<comment type="caution">
    <text evidence="11">The sequence shown here is derived from an EMBL/GenBank/DDBJ whole genome shotgun (WGS) entry which is preliminary data.</text>
</comment>
<feature type="transmembrane region" description="Helical" evidence="10">
    <location>
        <begin position="41"/>
        <end position="61"/>
    </location>
</feature>
<evidence type="ECO:0000256" key="2">
    <source>
        <dbReference type="ARBA" id="ARBA00008149"/>
    </source>
</evidence>
<dbReference type="PANTHER" id="PTHR40765">
    <property type="entry name" value="ESX-2 SECRETION SYSTEM ATPASE ECCB2"/>
    <property type="match status" value="1"/>
</dbReference>
<comment type="similarity">
    <text evidence="2">Belongs to the EccB family.</text>
</comment>
<evidence type="ECO:0000256" key="8">
    <source>
        <dbReference type="ARBA" id="ARBA00022989"/>
    </source>
</evidence>
<dbReference type="Gene3D" id="2.40.50.910">
    <property type="entry name" value="Type VII secretion system EccB, repeat 3 domain"/>
    <property type="match status" value="1"/>
</dbReference>
<dbReference type="Proteomes" id="UP000614996">
    <property type="component" value="Unassembled WGS sequence"/>
</dbReference>
<gene>
    <name evidence="11" type="ORF">NUM_31990</name>
</gene>
<comment type="subcellular location">
    <subcellularLocation>
        <location evidence="1">Cell membrane</location>
        <topology evidence="1">Single-pass membrane protein</topology>
    </subcellularLocation>
</comment>
<keyword evidence="6" id="KW-0378">Hydrolase</keyword>
<proteinExistence type="inferred from homology"/>
<keyword evidence="7" id="KW-0067">ATP-binding</keyword>
<dbReference type="InterPro" id="IPR007795">
    <property type="entry name" value="T7SS_EccB"/>
</dbReference>
<dbReference type="RefSeq" id="WP_207125685.1">
    <property type="nucleotide sequence ID" value="NZ_BOPO01000054.1"/>
</dbReference>
<keyword evidence="12" id="KW-1185">Reference proteome</keyword>
<dbReference type="Pfam" id="PF05108">
    <property type="entry name" value="T7SS_ESX1_EccB"/>
    <property type="match status" value="1"/>
</dbReference>
<dbReference type="NCBIfam" id="TIGR03919">
    <property type="entry name" value="T7SS_EccB"/>
    <property type="match status" value="1"/>
</dbReference>
<accession>A0A8J4AC32</accession>
<reference evidence="12" key="1">
    <citation type="journal article" date="2021" name="Int. J. Syst. Evol. Microbiol.">
        <title>Actinocatenispora comari sp. nov., an endophytic actinomycete isolated from aerial parts of Comarum salesowianum.</title>
        <authorList>
            <person name="Oyunbileg N."/>
            <person name="Iizaka Y."/>
            <person name="Hamada M."/>
            <person name="Davaapurev B.O."/>
            <person name="Fukumoto A."/>
            <person name="Tsetseg B."/>
            <person name="Kato F."/>
            <person name="Tamura T."/>
            <person name="Batkhuu J."/>
            <person name="Anzai Y."/>
        </authorList>
    </citation>
    <scope>NUCLEOTIDE SEQUENCE [LARGE SCALE GENOMIC DNA]</scope>
    <source>
        <strain evidence="12">NUM-2625</strain>
    </source>
</reference>
<dbReference type="EMBL" id="BOPO01000054">
    <property type="protein sequence ID" value="GIL27945.1"/>
    <property type="molecule type" value="Genomic_DNA"/>
</dbReference>
<keyword evidence="5" id="KW-0547">Nucleotide-binding</keyword>
<dbReference type="GO" id="GO:0005524">
    <property type="term" value="F:ATP binding"/>
    <property type="evidence" value="ECO:0007669"/>
    <property type="project" value="UniProtKB-KW"/>
</dbReference>
<keyword evidence="8 10" id="KW-1133">Transmembrane helix</keyword>
<dbReference type="Gene3D" id="3.30.2390.20">
    <property type="entry name" value="Type VII secretion system EccB, repeat 1 domain"/>
    <property type="match status" value="1"/>
</dbReference>
<evidence type="ECO:0000313" key="12">
    <source>
        <dbReference type="Proteomes" id="UP000614996"/>
    </source>
</evidence>
<name>A0A8J4AC32_9ACTN</name>
<keyword evidence="3" id="KW-1003">Cell membrane</keyword>
<dbReference type="GO" id="GO:0005886">
    <property type="term" value="C:plasma membrane"/>
    <property type="evidence" value="ECO:0007669"/>
    <property type="project" value="UniProtKB-SubCell"/>
</dbReference>
<organism evidence="11 12">
    <name type="scientific">Actinocatenispora comari</name>
    <dbReference type="NCBI Taxonomy" id="2807577"/>
    <lineage>
        <taxon>Bacteria</taxon>
        <taxon>Bacillati</taxon>
        <taxon>Actinomycetota</taxon>
        <taxon>Actinomycetes</taxon>
        <taxon>Micromonosporales</taxon>
        <taxon>Micromonosporaceae</taxon>
        <taxon>Actinocatenispora</taxon>
    </lineage>
</organism>
<evidence type="ECO:0000256" key="4">
    <source>
        <dbReference type="ARBA" id="ARBA00022692"/>
    </source>
</evidence>
<dbReference type="InterPro" id="IPR044857">
    <property type="entry name" value="T7SS_EccB_R1"/>
</dbReference>
<keyword evidence="9 10" id="KW-0472">Membrane</keyword>
<dbReference type="GO" id="GO:0005576">
    <property type="term" value="C:extracellular region"/>
    <property type="evidence" value="ECO:0007669"/>
    <property type="project" value="TreeGrafter"/>
</dbReference>
<dbReference type="AlphaFoldDB" id="A0A8J4AC32"/>
<protein>
    <submittedName>
        <fullName evidence="11">ESX-3 secretion system protein eccB3</fullName>
    </submittedName>
</protein>
<sequence>MQTQRDHVHAYSFNMGRISSALVEGNSTNAQIPGRRPLTGLLLGVILSVLIVAGFGVYGWIKPGGSKAYQQQGAILVEKESGTRYVYLKGRLHPVPNLASALLIEGPSATVKLISQASLKDVPRGAELGIADAPQTIPGSADLVRGPWLACLPGSVVDDPGDGMGLNLNPSAPATALHADSFALVRSGDGTGYVVARGHKYPMVGDAALAALGAGDARPALAPDTWLKWLPTGATLTPPKIPGAGAPGPKVAGRQYPVGTLFRQRGKGGAEQLFVLRDDGLAPIGRMEFLLAAAVAHQRPVPLSAVDAVAAQRSGDRSEVGRLPDLSRLRWQHPDGGVLCLRQHPAGTSVRSQVVYAARADAAVSSTGHPSVRVAPGTGLLTVAAPVTRASVQQPYLISDNGVAYPLTGDDTVSSLRLDAARTIPFPAALLSSLRRGPTLSRSAVTQLGGG</sequence>
<keyword evidence="4 10" id="KW-0812">Transmembrane</keyword>
<dbReference type="InterPro" id="IPR042485">
    <property type="entry name" value="T7SS_EccB_R3"/>
</dbReference>
<evidence type="ECO:0000256" key="5">
    <source>
        <dbReference type="ARBA" id="ARBA00022741"/>
    </source>
</evidence>
<dbReference type="GO" id="GO:0016787">
    <property type="term" value="F:hydrolase activity"/>
    <property type="evidence" value="ECO:0007669"/>
    <property type="project" value="UniProtKB-KW"/>
</dbReference>
<dbReference type="PANTHER" id="PTHR40765:SF2">
    <property type="entry name" value="ESX-2 SECRETION SYSTEM ATPASE ECCB2"/>
    <property type="match status" value="1"/>
</dbReference>